<reference evidence="1 2" key="1">
    <citation type="submission" date="2024-10" db="EMBL/GenBank/DDBJ databases">
        <title>The Natural Products Discovery Center: Release of the First 8490 Sequenced Strains for Exploring Actinobacteria Biosynthetic Diversity.</title>
        <authorList>
            <person name="Kalkreuter E."/>
            <person name="Kautsar S.A."/>
            <person name="Yang D."/>
            <person name="Bader C.D."/>
            <person name="Teijaro C.N."/>
            <person name="Fluegel L."/>
            <person name="Davis C.M."/>
            <person name="Simpson J.R."/>
            <person name="Lauterbach L."/>
            <person name="Steele A.D."/>
            <person name="Gui C."/>
            <person name="Meng S."/>
            <person name="Li G."/>
            <person name="Viehrig K."/>
            <person name="Ye F."/>
            <person name="Su P."/>
            <person name="Kiefer A.F."/>
            <person name="Nichols A."/>
            <person name="Cepeda A.J."/>
            <person name="Yan W."/>
            <person name="Fan B."/>
            <person name="Jiang Y."/>
            <person name="Adhikari A."/>
            <person name="Zheng C.-J."/>
            <person name="Schuster L."/>
            <person name="Cowan T.M."/>
            <person name="Smanski M.J."/>
            <person name="Chevrette M.G."/>
            <person name="De Carvalho L.P.S."/>
            <person name="Shen B."/>
        </authorList>
    </citation>
    <scope>NUCLEOTIDE SEQUENCE [LARGE SCALE GENOMIC DNA]</scope>
    <source>
        <strain evidence="1 2">NPDC019377</strain>
    </source>
</reference>
<dbReference type="SUPFAM" id="SSF46689">
    <property type="entry name" value="Homeodomain-like"/>
    <property type="match status" value="1"/>
</dbReference>
<dbReference type="Proteomes" id="UP001611494">
    <property type="component" value="Unassembled WGS sequence"/>
</dbReference>
<evidence type="ECO:0000313" key="2">
    <source>
        <dbReference type="Proteomes" id="UP001611494"/>
    </source>
</evidence>
<organism evidence="1 2">
    <name type="scientific">Nocardia testacea</name>
    <dbReference type="NCBI Taxonomy" id="248551"/>
    <lineage>
        <taxon>Bacteria</taxon>
        <taxon>Bacillati</taxon>
        <taxon>Actinomycetota</taxon>
        <taxon>Actinomycetes</taxon>
        <taxon>Mycobacteriales</taxon>
        <taxon>Nocardiaceae</taxon>
        <taxon>Nocardia</taxon>
    </lineage>
</organism>
<dbReference type="InterPro" id="IPR036271">
    <property type="entry name" value="Tet_transcr_reg_TetR-rel_C_sf"/>
</dbReference>
<dbReference type="RefSeq" id="WP_397061823.1">
    <property type="nucleotide sequence ID" value="NZ_JBIRYL010000001.1"/>
</dbReference>
<protein>
    <submittedName>
        <fullName evidence="1">TetR/AcrR family transcriptional regulator</fullName>
    </submittedName>
</protein>
<accession>A0ABW7VZZ3</accession>
<dbReference type="InterPro" id="IPR009057">
    <property type="entry name" value="Homeodomain-like_sf"/>
</dbReference>
<dbReference type="EMBL" id="JBIRYL010000001">
    <property type="protein sequence ID" value="MFI2230432.1"/>
    <property type="molecule type" value="Genomic_DNA"/>
</dbReference>
<comment type="caution">
    <text evidence="1">The sequence shown here is derived from an EMBL/GenBank/DDBJ whole genome shotgun (WGS) entry which is preliminary data.</text>
</comment>
<evidence type="ECO:0000313" key="1">
    <source>
        <dbReference type="EMBL" id="MFI2230432.1"/>
    </source>
</evidence>
<name>A0ABW7VZZ3_9NOCA</name>
<keyword evidence="2" id="KW-1185">Reference proteome</keyword>
<gene>
    <name evidence="1" type="ORF">ACH49Z_11320</name>
</gene>
<sequence length="160" mass="17227">MLSLRELTAAIGVSHAAVRRHFPDRQQLHDALAVEGFALLGARLQDAVESAPDYRAQIHSTAWAYLHFATTEANLAELMFAHKHGADGDAVSESAEAAFAPMLLVFQRGLAGDLRNTSPERTALIFLATLQGLAVLVNCGMITTDRLGGFIDEAVAQFPQ</sequence>
<dbReference type="Gene3D" id="1.10.357.10">
    <property type="entry name" value="Tetracycline Repressor, domain 2"/>
    <property type="match status" value="1"/>
</dbReference>
<dbReference type="SUPFAM" id="SSF48498">
    <property type="entry name" value="Tetracyclin repressor-like, C-terminal domain"/>
    <property type="match status" value="1"/>
</dbReference>
<proteinExistence type="predicted"/>